<evidence type="ECO:0000256" key="7">
    <source>
        <dbReference type="ARBA" id="ARBA00023136"/>
    </source>
</evidence>
<comment type="subcellular location">
    <subcellularLocation>
        <location evidence="1">Mitochondrion inner membrane</location>
    </subcellularLocation>
</comment>
<dbReference type="Pfam" id="PF09731">
    <property type="entry name" value="Mitofilin"/>
    <property type="match status" value="1"/>
</dbReference>
<comment type="similarity">
    <text evidence="2">Belongs to the MICOS complex subunit Mic60 family.</text>
</comment>
<evidence type="ECO:0000256" key="2">
    <source>
        <dbReference type="ARBA" id="ARBA00010877"/>
    </source>
</evidence>
<dbReference type="GO" id="GO:0042407">
    <property type="term" value="P:cristae formation"/>
    <property type="evidence" value="ECO:0007669"/>
    <property type="project" value="TreeGrafter"/>
</dbReference>
<name>A0AAE0CAW0_9CHLO</name>
<protein>
    <submittedName>
        <fullName evidence="8">Uncharacterized protein</fullName>
    </submittedName>
</protein>
<evidence type="ECO:0000256" key="1">
    <source>
        <dbReference type="ARBA" id="ARBA00004273"/>
    </source>
</evidence>
<keyword evidence="3" id="KW-0812">Transmembrane</keyword>
<comment type="caution">
    <text evidence="8">The sequence shown here is derived from an EMBL/GenBank/DDBJ whole genome shotgun (WGS) entry which is preliminary data.</text>
</comment>
<dbReference type="PANTHER" id="PTHR15415:SF7">
    <property type="entry name" value="MICOS COMPLEX SUBUNIT MIC60"/>
    <property type="match status" value="1"/>
</dbReference>
<evidence type="ECO:0000256" key="3">
    <source>
        <dbReference type="ARBA" id="ARBA00022692"/>
    </source>
</evidence>
<evidence type="ECO:0000256" key="6">
    <source>
        <dbReference type="ARBA" id="ARBA00023128"/>
    </source>
</evidence>
<gene>
    <name evidence="8" type="ORF">CYMTET_39751</name>
</gene>
<reference evidence="8 9" key="1">
    <citation type="journal article" date="2015" name="Genome Biol. Evol.">
        <title>Comparative Genomics of a Bacterivorous Green Alga Reveals Evolutionary Causalities and Consequences of Phago-Mixotrophic Mode of Nutrition.</title>
        <authorList>
            <person name="Burns J.A."/>
            <person name="Paasch A."/>
            <person name="Narechania A."/>
            <person name="Kim E."/>
        </authorList>
    </citation>
    <scope>NUCLEOTIDE SEQUENCE [LARGE SCALE GENOMIC DNA]</scope>
    <source>
        <strain evidence="8 9">PLY_AMNH</strain>
    </source>
</reference>
<dbReference type="EMBL" id="LGRX02026428">
    <property type="protein sequence ID" value="KAK3250894.1"/>
    <property type="molecule type" value="Genomic_DNA"/>
</dbReference>
<evidence type="ECO:0000313" key="9">
    <source>
        <dbReference type="Proteomes" id="UP001190700"/>
    </source>
</evidence>
<evidence type="ECO:0000256" key="5">
    <source>
        <dbReference type="ARBA" id="ARBA00022989"/>
    </source>
</evidence>
<dbReference type="InterPro" id="IPR019133">
    <property type="entry name" value="MIC60"/>
</dbReference>
<dbReference type="AlphaFoldDB" id="A0AAE0CAW0"/>
<evidence type="ECO:0000256" key="4">
    <source>
        <dbReference type="ARBA" id="ARBA00022792"/>
    </source>
</evidence>
<keyword evidence="6" id="KW-0496">Mitochondrion</keyword>
<keyword evidence="5" id="KW-1133">Transmembrane helix</keyword>
<evidence type="ECO:0000313" key="8">
    <source>
        <dbReference type="EMBL" id="KAK3250894.1"/>
    </source>
</evidence>
<dbReference type="Proteomes" id="UP001190700">
    <property type="component" value="Unassembled WGS sequence"/>
</dbReference>
<proteinExistence type="inferred from homology"/>
<accession>A0AAE0CAW0</accession>
<sequence length="233" mass="24121">MTGGATHDGQDELAEEANKERIDRAEQLDGLRLQVNALEDVLSRRWQERKGSVDTHNLAGAVMAVEASMSSGKALGPAVSALAGQCEGDVLVHAAIDSLPPSVREHGVMSKAQLLESLEEVKPAARELVLIPSGSSAGPITMVVARVAAALRVREDAGSGGSIESTLARVQGLIAADEVVAAAAELEDACKGTAAAPIVGEWVKAARERALVDQTLSVLQAQAITLTAAYTSQ</sequence>
<dbReference type="PANTHER" id="PTHR15415">
    <property type="entry name" value="MITOFILIN"/>
    <property type="match status" value="1"/>
</dbReference>
<dbReference type="GO" id="GO:0061617">
    <property type="term" value="C:MICOS complex"/>
    <property type="evidence" value="ECO:0007669"/>
    <property type="project" value="TreeGrafter"/>
</dbReference>
<keyword evidence="9" id="KW-1185">Reference proteome</keyword>
<keyword evidence="4" id="KW-0999">Mitochondrion inner membrane</keyword>
<keyword evidence="7" id="KW-0472">Membrane</keyword>
<organism evidence="8 9">
    <name type="scientific">Cymbomonas tetramitiformis</name>
    <dbReference type="NCBI Taxonomy" id="36881"/>
    <lineage>
        <taxon>Eukaryota</taxon>
        <taxon>Viridiplantae</taxon>
        <taxon>Chlorophyta</taxon>
        <taxon>Pyramimonadophyceae</taxon>
        <taxon>Pyramimonadales</taxon>
        <taxon>Pyramimonadaceae</taxon>
        <taxon>Cymbomonas</taxon>
    </lineage>
</organism>